<keyword evidence="4" id="KW-0802">TPR repeat</keyword>
<dbReference type="InterPro" id="IPR011042">
    <property type="entry name" value="6-blade_b-propeller_TolB-like"/>
</dbReference>
<dbReference type="Pfam" id="PF07676">
    <property type="entry name" value="PD40"/>
    <property type="match status" value="3"/>
</dbReference>
<comment type="caution">
    <text evidence="8">The sequence shown here is derived from an EMBL/GenBank/DDBJ whole genome shotgun (WGS) entry which is preliminary data.</text>
</comment>
<dbReference type="Pfam" id="PF00691">
    <property type="entry name" value="OmpA"/>
    <property type="match status" value="1"/>
</dbReference>
<dbReference type="InterPro" id="IPR011659">
    <property type="entry name" value="WD40"/>
</dbReference>
<keyword evidence="9" id="KW-1185">Reference proteome</keyword>
<dbReference type="AlphaFoldDB" id="A0A368ZH88"/>
<dbReference type="PANTHER" id="PTHR30329">
    <property type="entry name" value="STATOR ELEMENT OF FLAGELLAR MOTOR COMPLEX"/>
    <property type="match status" value="1"/>
</dbReference>
<dbReference type="PROSITE" id="PS50005">
    <property type="entry name" value="TPR"/>
    <property type="match status" value="1"/>
</dbReference>
<dbReference type="Gene3D" id="1.25.40.10">
    <property type="entry name" value="Tetratricopeptide repeat domain"/>
    <property type="match status" value="1"/>
</dbReference>
<dbReference type="PROSITE" id="PS51123">
    <property type="entry name" value="OMPA_2"/>
    <property type="match status" value="1"/>
</dbReference>
<dbReference type="Gene3D" id="2.120.10.30">
    <property type="entry name" value="TolB, C-terminal domain"/>
    <property type="match status" value="1"/>
</dbReference>
<feature type="chain" id="PRO_5016645225" evidence="6">
    <location>
        <begin position="20"/>
        <end position="643"/>
    </location>
</feature>
<name>A0A368ZH88_9FLAO</name>
<dbReference type="InterPro" id="IPR006664">
    <property type="entry name" value="OMP_bac"/>
</dbReference>
<dbReference type="PANTHER" id="PTHR30329:SF21">
    <property type="entry name" value="LIPOPROTEIN YIAD-RELATED"/>
    <property type="match status" value="1"/>
</dbReference>
<comment type="subcellular location">
    <subcellularLocation>
        <location evidence="1">Cell outer membrane</location>
    </subcellularLocation>
</comment>
<organism evidence="8 9">
    <name type="scientific">Winogradskyella arenosi</name>
    <dbReference type="NCBI Taxonomy" id="533325"/>
    <lineage>
        <taxon>Bacteria</taxon>
        <taxon>Pseudomonadati</taxon>
        <taxon>Bacteroidota</taxon>
        <taxon>Flavobacteriia</taxon>
        <taxon>Flavobacteriales</taxon>
        <taxon>Flavobacteriaceae</taxon>
        <taxon>Winogradskyella</taxon>
    </lineage>
</organism>
<dbReference type="Gene3D" id="3.30.1330.60">
    <property type="entry name" value="OmpA-like domain"/>
    <property type="match status" value="1"/>
</dbReference>
<sequence>MKIKILALVIILSSSLSFAQTKLADKFFENYGYVKAIELYEKAYEKGDESAHVLTRLGDAYYNNSNSEKAVYWYEKALNQYNDIEAEFVYKYIQSLRSIGNYEEADVWFKKLSDAQQGDSRLKGYNPDEVDIFDKLTSKNDELIVTIENLDFNTENSDFGPYMFGNTLYYASANNDDKKVYNWNKEPFLDLFEIEVTDEDDGSQSYGSATSLNAMDINTDYHEASIAITNDGQTMYFTRDNTNKRNRLEYDKEGTTHLQIYKATLVDGAWDDVEELPFNDDVFSTGHPALSPDNKTLYFVSDREGGFGQTDIYAVEINDDNTYGSPVNLGEGINTEGREMFPFVAADNTLYFSSDGHLNLGLLDIFKSDVLQVEIASDPVNLGAPFNSGYDDFAYFINNDNQKGYFSSNRPGGKGSDDIYSYTVTECKQQITGTAREARTDIILADVKVQLIDATGKIIEEVTTTADGTYSFDVDCNQTYTVLGSKADYKDDKATLTTTNTNEEVHTADLTLSPLISEDQIVINPIFFDFDKWNIRTDAEYELENIVDVMRKHPDMVIKIESHTDSRGRDKYNLKLSDRRAKSTKDYLLSRDISPDRIESAIGYGETQLLNDCGNGVKCTEEEHQLNRRSYFYIIDSNKDKEE</sequence>
<dbReference type="SUPFAM" id="SSF49478">
    <property type="entry name" value="Cna protein B-type domain"/>
    <property type="match status" value="1"/>
</dbReference>
<dbReference type="EMBL" id="QPJO01000002">
    <property type="protein sequence ID" value="RCW92570.1"/>
    <property type="molecule type" value="Genomic_DNA"/>
</dbReference>
<feature type="repeat" description="TPR" evidence="4">
    <location>
        <begin position="51"/>
        <end position="84"/>
    </location>
</feature>
<evidence type="ECO:0000256" key="6">
    <source>
        <dbReference type="SAM" id="SignalP"/>
    </source>
</evidence>
<dbReference type="PRINTS" id="PR01021">
    <property type="entry name" value="OMPADOMAIN"/>
</dbReference>
<evidence type="ECO:0000259" key="7">
    <source>
        <dbReference type="PROSITE" id="PS51123"/>
    </source>
</evidence>
<evidence type="ECO:0000256" key="1">
    <source>
        <dbReference type="ARBA" id="ARBA00004442"/>
    </source>
</evidence>
<dbReference type="InterPro" id="IPR006597">
    <property type="entry name" value="Sel1-like"/>
</dbReference>
<accession>A0A368ZH88</accession>
<dbReference type="SMART" id="SM00671">
    <property type="entry name" value="SEL1"/>
    <property type="match status" value="2"/>
</dbReference>
<dbReference type="InterPro" id="IPR050330">
    <property type="entry name" value="Bact_OuterMem_StrucFunc"/>
</dbReference>
<reference evidence="8 9" key="1">
    <citation type="submission" date="2018-07" db="EMBL/GenBank/DDBJ databases">
        <title>Genomic Encyclopedia of Type Strains, Phase III (KMG-III): the genomes of soil and plant-associated and newly described type strains.</title>
        <authorList>
            <person name="Whitman W."/>
        </authorList>
    </citation>
    <scope>NUCLEOTIDE SEQUENCE [LARGE SCALE GENOMIC DNA]</scope>
    <source>
        <strain evidence="8 9">CECT 7958</strain>
    </source>
</reference>
<gene>
    <name evidence="8" type="ORF">DFQ08_102601</name>
</gene>
<dbReference type="OrthoDB" id="9809364at2"/>
<keyword evidence="3" id="KW-0998">Cell outer membrane</keyword>
<dbReference type="InterPro" id="IPR036737">
    <property type="entry name" value="OmpA-like_sf"/>
</dbReference>
<evidence type="ECO:0000256" key="3">
    <source>
        <dbReference type="ARBA" id="ARBA00023237"/>
    </source>
</evidence>
<proteinExistence type="predicted"/>
<dbReference type="CDD" id="cd07185">
    <property type="entry name" value="OmpA_C-like"/>
    <property type="match status" value="1"/>
</dbReference>
<feature type="signal peptide" evidence="6">
    <location>
        <begin position="1"/>
        <end position="19"/>
    </location>
</feature>
<dbReference type="InterPro" id="IPR011990">
    <property type="entry name" value="TPR-like_helical_dom_sf"/>
</dbReference>
<dbReference type="InterPro" id="IPR006665">
    <property type="entry name" value="OmpA-like"/>
</dbReference>
<evidence type="ECO:0000313" key="8">
    <source>
        <dbReference type="EMBL" id="RCW92570.1"/>
    </source>
</evidence>
<evidence type="ECO:0000313" key="9">
    <source>
        <dbReference type="Proteomes" id="UP000253436"/>
    </source>
</evidence>
<evidence type="ECO:0000256" key="2">
    <source>
        <dbReference type="ARBA" id="ARBA00023136"/>
    </source>
</evidence>
<feature type="domain" description="OmpA-like" evidence="7">
    <location>
        <begin position="515"/>
        <end position="638"/>
    </location>
</feature>
<evidence type="ECO:0000256" key="5">
    <source>
        <dbReference type="PROSITE-ProRule" id="PRU00473"/>
    </source>
</evidence>
<dbReference type="InterPro" id="IPR019734">
    <property type="entry name" value="TPR_rpt"/>
</dbReference>
<dbReference type="SUPFAM" id="SSF82171">
    <property type="entry name" value="DPP6 N-terminal domain-like"/>
    <property type="match status" value="1"/>
</dbReference>
<dbReference type="RefSeq" id="WP_114309415.1">
    <property type="nucleotide sequence ID" value="NZ_QPJO01000002.1"/>
</dbReference>
<dbReference type="SUPFAM" id="SSF103088">
    <property type="entry name" value="OmpA-like"/>
    <property type="match status" value="1"/>
</dbReference>
<dbReference type="SUPFAM" id="SSF81901">
    <property type="entry name" value="HCP-like"/>
    <property type="match status" value="1"/>
</dbReference>
<dbReference type="Proteomes" id="UP000253436">
    <property type="component" value="Unassembled WGS sequence"/>
</dbReference>
<evidence type="ECO:0000256" key="4">
    <source>
        <dbReference type="PROSITE-ProRule" id="PRU00339"/>
    </source>
</evidence>
<keyword evidence="6" id="KW-0732">Signal</keyword>
<keyword evidence="2 5" id="KW-0472">Membrane</keyword>
<dbReference type="GO" id="GO:0009279">
    <property type="term" value="C:cell outer membrane"/>
    <property type="evidence" value="ECO:0007669"/>
    <property type="project" value="UniProtKB-SubCell"/>
</dbReference>
<protein>
    <submittedName>
        <fullName evidence="8">WD40 repeat protein</fullName>
    </submittedName>
</protein>